<feature type="coiled-coil region" evidence="4">
    <location>
        <begin position="406"/>
        <end position="440"/>
    </location>
</feature>
<dbReference type="SUPFAM" id="SSF58104">
    <property type="entry name" value="Methyl-accepting chemotaxis protein (MCP) signaling domain"/>
    <property type="match status" value="1"/>
</dbReference>
<keyword evidence="5" id="KW-1133">Transmembrane helix</keyword>
<feature type="coiled-coil region" evidence="4">
    <location>
        <begin position="44"/>
        <end position="78"/>
    </location>
</feature>
<proteinExistence type="predicted"/>
<sequence length="614" mass="68446">MFEVAMLSPLSLITQRLSIVQQHLLLILLVVAGFAASGAATWNLASITDLLNQRQSSLQQLQQQLLQLRRHEKDFLQRLDIAYVEEFQQQAGSFQQQLQLRFDGDVARLAQRYIDGFVQLAELQQRIGLTPTTGLYGELRQAIHNVEKQIDQQPATQAAMLMLRRHEKDFMLRRELKYLQRFERDLPTLQQALAGQSQLLSNVQAYQQRFAALVDAEVQKGLDQNQGLQQQLRDSAAELEQQFEQRLERLTAQMEQQRNALLSATFFTMLVSAILALALVSWLSLAISRSIQKMTRRAVHTVKDNDISQLAAEQHNELVVLQAAFDRLYQKLTQAFGRFEQSAQQISQVAGTIRSATQNVVESTDSEHEHLEKSATAIHELNASIQEVANLANRTSGYVRDVTERLNTTTDKSSQAQEAIEVLQNELDQAVSAITELKDANRGTEKVLDAIEQIAEQTNLLALNAAIEAARAGEHGRGFAVVADEVRALSRRTAESTEEVRTTLRRFETVINNVVAAVNSSNQRGEEGKSQSFHALQLIREMTQSMAEVAMMNLQVATAVEQQSVAASEVDHYVSDIVTAADNVKDQTSHSLDASNQLATAVDGIVEAVGSVRL</sequence>
<dbReference type="KEGG" id="bsan:CHH28_11330"/>
<dbReference type="PANTHER" id="PTHR32089">
    <property type="entry name" value="METHYL-ACCEPTING CHEMOTAXIS PROTEIN MCPB"/>
    <property type="match status" value="1"/>
</dbReference>
<gene>
    <name evidence="7" type="ORF">CHH28_11330</name>
</gene>
<dbReference type="GO" id="GO:0016020">
    <property type="term" value="C:membrane"/>
    <property type="evidence" value="ECO:0007669"/>
    <property type="project" value="UniProtKB-SubCell"/>
</dbReference>
<evidence type="ECO:0000256" key="3">
    <source>
        <dbReference type="PROSITE-ProRule" id="PRU00284"/>
    </source>
</evidence>
<name>A0A222FKP2_9GAMM</name>
<dbReference type="PROSITE" id="PS50111">
    <property type="entry name" value="CHEMOTAXIS_TRANSDUC_2"/>
    <property type="match status" value="1"/>
</dbReference>
<comment type="subcellular location">
    <subcellularLocation>
        <location evidence="1">Membrane</location>
    </subcellularLocation>
</comment>
<evidence type="ECO:0000256" key="4">
    <source>
        <dbReference type="SAM" id="Coils"/>
    </source>
</evidence>
<dbReference type="InterPro" id="IPR032255">
    <property type="entry name" value="HBM"/>
</dbReference>
<dbReference type="Proteomes" id="UP000202440">
    <property type="component" value="Chromosome"/>
</dbReference>
<dbReference type="AlphaFoldDB" id="A0A222FKP2"/>
<evidence type="ECO:0000256" key="2">
    <source>
        <dbReference type="ARBA" id="ARBA00023224"/>
    </source>
</evidence>
<organism evidence="7 8">
    <name type="scientific">Bacterioplanes sanyensis</name>
    <dbReference type="NCBI Taxonomy" id="1249553"/>
    <lineage>
        <taxon>Bacteria</taxon>
        <taxon>Pseudomonadati</taxon>
        <taxon>Pseudomonadota</taxon>
        <taxon>Gammaproteobacteria</taxon>
        <taxon>Oceanospirillales</taxon>
        <taxon>Oceanospirillaceae</taxon>
        <taxon>Bacterioplanes</taxon>
    </lineage>
</organism>
<keyword evidence="5" id="KW-0472">Membrane</keyword>
<evidence type="ECO:0000313" key="8">
    <source>
        <dbReference type="Proteomes" id="UP000202440"/>
    </source>
</evidence>
<dbReference type="EMBL" id="CP022530">
    <property type="protein sequence ID" value="ASP39232.1"/>
    <property type="molecule type" value="Genomic_DNA"/>
</dbReference>
<dbReference type="InterPro" id="IPR004089">
    <property type="entry name" value="MCPsignal_dom"/>
</dbReference>
<accession>A0A222FKP2</accession>
<evidence type="ECO:0000313" key="7">
    <source>
        <dbReference type="EMBL" id="ASP39232.1"/>
    </source>
</evidence>
<keyword evidence="2 3" id="KW-0807">Transducer</keyword>
<dbReference type="PANTHER" id="PTHR32089:SF112">
    <property type="entry name" value="LYSOZYME-LIKE PROTEIN-RELATED"/>
    <property type="match status" value="1"/>
</dbReference>
<dbReference type="GO" id="GO:0006935">
    <property type="term" value="P:chemotaxis"/>
    <property type="evidence" value="ECO:0007669"/>
    <property type="project" value="UniProtKB-ARBA"/>
</dbReference>
<dbReference type="GO" id="GO:0007165">
    <property type="term" value="P:signal transduction"/>
    <property type="evidence" value="ECO:0007669"/>
    <property type="project" value="UniProtKB-KW"/>
</dbReference>
<dbReference type="Gene3D" id="1.10.287.950">
    <property type="entry name" value="Methyl-accepting chemotaxis protein"/>
    <property type="match status" value="1"/>
</dbReference>
<dbReference type="SMART" id="SM01358">
    <property type="entry name" value="HBM"/>
    <property type="match status" value="1"/>
</dbReference>
<keyword evidence="5" id="KW-0812">Transmembrane</keyword>
<evidence type="ECO:0000256" key="1">
    <source>
        <dbReference type="ARBA" id="ARBA00004370"/>
    </source>
</evidence>
<keyword evidence="8" id="KW-1185">Reference proteome</keyword>
<feature type="coiled-coil region" evidence="4">
    <location>
        <begin position="222"/>
        <end position="260"/>
    </location>
</feature>
<dbReference type="Pfam" id="PF00015">
    <property type="entry name" value="MCPsignal"/>
    <property type="match status" value="1"/>
</dbReference>
<keyword evidence="4" id="KW-0175">Coiled coil</keyword>
<evidence type="ECO:0000256" key="5">
    <source>
        <dbReference type="SAM" id="Phobius"/>
    </source>
</evidence>
<protein>
    <recommendedName>
        <fullName evidence="6">Methyl-accepting transducer domain-containing protein</fullName>
    </recommendedName>
</protein>
<evidence type="ECO:0000259" key="6">
    <source>
        <dbReference type="PROSITE" id="PS50111"/>
    </source>
</evidence>
<dbReference type="SMART" id="SM00283">
    <property type="entry name" value="MA"/>
    <property type="match status" value="1"/>
</dbReference>
<feature type="domain" description="Methyl-accepting transducer" evidence="6">
    <location>
        <begin position="342"/>
        <end position="578"/>
    </location>
</feature>
<reference evidence="7 8" key="1">
    <citation type="submission" date="2017-07" db="EMBL/GenBank/DDBJ databases">
        <title>Annotated genome sequence of Bacterioplanes sanyensis isolated from Red Sea.</title>
        <authorList>
            <person name="Rehman Z.U."/>
        </authorList>
    </citation>
    <scope>NUCLEOTIDE SEQUENCE [LARGE SCALE GENOMIC DNA]</scope>
    <source>
        <strain evidence="7 8">NV9</strain>
    </source>
</reference>
<feature type="transmembrane region" description="Helical" evidence="5">
    <location>
        <begin position="260"/>
        <end position="287"/>
    </location>
</feature>
<feature type="transmembrane region" description="Helical" evidence="5">
    <location>
        <begin position="24"/>
        <end position="45"/>
    </location>
</feature>